<name>A0A235BZA6_UNCW3</name>
<evidence type="ECO:0000256" key="1">
    <source>
        <dbReference type="ARBA" id="ARBA00004651"/>
    </source>
</evidence>
<dbReference type="PANTHER" id="PTHR10010:SF46">
    <property type="entry name" value="SODIUM-DEPENDENT PHOSPHATE TRANSPORT PROTEIN 2B"/>
    <property type="match status" value="1"/>
</dbReference>
<dbReference type="AlphaFoldDB" id="A0A235BZA6"/>
<accession>A0A235BZA6</accession>
<evidence type="ECO:0000256" key="5">
    <source>
        <dbReference type="ARBA" id="ARBA00023136"/>
    </source>
</evidence>
<comment type="subcellular location">
    <subcellularLocation>
        <location evidence="1">Cell membrane</location>
        <topology evidence="1">Multi-pass membrane protein</topology>
    </subcellularLocation>
</comment>
<organism evidence="7 8">
    <name type="scientific">candidate division WOR-3 bacterium JGI_Cruoil_03_44_89</name>
    <dbReference type="NCBI Taxonomy" id="1973748"/>
    <lineage>
        <taxon>Bacteria</taxon>
        <taxon>Bacteria division WOR-3</taxon>
    </lineage>
</organism>
<sequence>MSKKIASLLVAAGLIYLFLLSINLMGEAFKLMGSNFATAFIKGTTNPFVGLFIGILTTSIVQSSSCTTSILIGLVASGSMTIRNAIPIVMGANIGTTVTNTIVSIAHITRRQEYRRAIGGATVHDFFNLASVVVLFPLEIRFHLIERVAGFLSPKMPHGGGIYFRSPLKTATQPAVNFISGILHHPAFLLIFAMVLLFLSLWLFSTLLRRYVSARAEIYLEGKLFNNPLKSFGIGLLLTAIVQSSSCTTSILVPLVAAGILTVESIFPYVLGANLGTTVTALLASLATGAPASLTVAISHLLFNLLGICIIYPLRWIPIGLAKGLGNISYNGRYRAIIYAVFIFYVLPILLIFLFR</sequence>
<protein>
    <recommendedName>
        <fullName evidence="9">Sodium:phosphate symporter</fullName>
    </recommendedName>
</protein>
<feature type="transmembrane region" description="Helical" evidence="6">
    <location>
        <begin position="266"/>
        <end position="287"/>
    </location>
</feature>
<keyword evidence="3 6" id="KW-0812">Transmembrane</keyword>
<feature type="transmembrane region" description="Helical" evidence="6">
    <location>
        <begin position="294"/>
        <end position="314"/>
    </location>
</feature>
<dbReference type="PANTHER" id="PTHR10010">
    <property type="entry name" value="SOLUTE CARRIER FAMILY 34 SODIUM PHOSPHATE , MEMBER 2-RELATED"/>
    <property type="match status" value="1"/>
</dbReference>
<evidence type="ECO:0008006" key="9">
    <source>
        <dbReference type="Google" id="ProtNLM"/>
    </source>
</evidence>
<evidence type="ECO:0000256" key="3">
    <source>
        <dbReference type="ARBA" id="ARBA00022692"/>
    </source>
</evidence>
<keyword evidence="2" id="KW-1003">Cell membrane</keyword>
<dbReference type="InterPro" id="IPR003841">
    <property type="entry name" value="Na/Pi_transpt"/>
</dbReference>
<comment type="caution">
    <text evidence="7">The sequence shown here is derived from an EMBL/GenBank/DDBJ whole genome shotgun (WGS) entry which is preliminary data.</text>
</comment>
<evidence type="ECO:0000256" key="6">
    <source>
        <dbReference type="SAM" id="Phobius"/>
    </source>
</evidence>
<feature type="transmembrane region" description="Helical" evidence="6">
    <location>
        <begin position="229"/>
        <end position="260"/>
    </location>
</feature>
<keyword evidence="5 6" id="KW-0472">Membrane</keyword>
<evidence type="ECO:0000256" key="4">
    <source>
        <dbReference type="ARBA" id="ARBA00022989"/>
    </source>
</evidence>
<dbReference type="GO" id="GO:0005436">
    <property type="term" value="F:sodium:phosphate symporter activity"/>
    <property type="evidence" value="ECO:0007669"/>
    <property type="project" value="InterPro"/>
</dbReference>
<feature type="transmembrane region" description="Helical" evidence="6">
    <location>
        <begin position="117"/>
        <end position="138"/>
    </location>
</feature>
<dbReference type="GO" id="GO:0044341">
    <property type="term" value="P:sodium-dependent phosphate transport"/>
    <property type="evidence" value="ECO:0007669"/>
    <property type="project" value="InterPro"/>
</dbReference>
<dbReference type="Pfam" id="PF02690">
    <property type="entry name" value="Na_Pi_cotrans"/>
    <property type="match status" value="2"/>
</dbReference>
<proteinExistence type="predicted"/>
<evidence type="ECO:0000313" key="8">
    <source>
        <dbReference type="Proteomes" id="UP000215215"/>
    </source>
</evidence>
<feature type="transmembrane region" description="Helical" evidence="6">
    <location>
        <begin position="187"/>
        <end position="208"/>
    </location>
</feature>
<evidence type="ECO:0000313" key="7">
    <source>
        <dbReference type="EMBL" id="OYD17489.1"/>
    </source>
</evidence>
<keyword evidence="4 6" id="KW-1133">Transmembrane helix</keyword>
<dbReference type="GO" id="GO:0005886">
    <property type="term" value="C:plasma membrane"/>
    <property type="evidence" value="ECO:0007669"/>
    <property type="project" value="UniProtKB-SubCell"/>
</dbReference>
<dbReference type="Proteomes" id="UP000215215">
    <property type="component" value="Unassembled WGS sequence"/>
</dbReference>
<gene>
    <name evidence="7" type="ORF">CH333_00800</name>
</gene>
<evidence type="ECO:0000256" key="2">
    <source>
        <dbReference type="ARBA" id="ARBA00022475"/>
    </source>
</evidence>
<reference evidence="7 8" key="1">
    <citation type="submission" date="2017-07" db="EMBL/GenBank/DDBJ databases">
        <title>Recovery of genomes from metagenomes via a dereplication, aggregation, and scoring strategy.</title>
        <authorList>
            <person name="Sieber C.M."/>
            <person name="Probst A.J."/>
            <person name="Sharrar A."/>
            <person name="Thomas B.C."/>
            <person name="Hess M."/>
            <person name="Tringe S.G."/>
            <person name="Banfield J.F."/>
        </authorList>
    </citation>
    <scope>NUCLEOTIDE SEQUENCE [LARGE SCALE GENOMIC DNA]</scope>
    <source>
        <strain evidence="7">JGI_Cruoil_03_44_89</strain>
    </source>
</reference>
<feature type="transmembrane region" description="Helical" evidence="6">
    <location>
        <begin position="334"/>
        <end position="355"/>
    </location>
</feature>
<feature type="transmembrane region" description="Helical" evidence="6">
    <location>
        <begin position="49"/>
        <end position="76"/>
    </location>
</feature>
<dbReference type="EMBL" id="NOZQ01000014">
    <property type="protein sequence ID" value="OYD17489.1"/>
    <property type="molecule type" value="Genomic_DNA"/>
</dbReference>
<dbReference type="NCBIfam" id="NF037997">
    <property type="entry name" value="Na_Pi_symport"/>
    <property type="match status" value="2"/>
</dbReference>